<organism evidence="2 3">
    <name type="scientific">Falsihalocynthiibacter arcticus</name>
    <dbReference type="NCBI Taxonomy" id="1579316"/>
    <lineage>
        <taxon>Bacteria</taxon>
        <taxon>Pseudomonadati</taxon>
        <taxon>Pseudomonadota</taxon>
        <taxon>Alphaproteobacteria</taxon>
        <taxon>Rhodobacterales</taxon>
        <taxon>Roseobacteraceae</taxon>
        <taxon>Falsihalocynthiibacter</taxon>
    </lineage>
</organism>
<dbReference type="Gene3D" id="3.40.50.300">
    <property type="entry name" value="P-loop containing nucleotide triphosphate hydrolases"/>
    <property type="match status" value="1"/>
</dbReference>
<sequence length="116" mass="12792">MSRNVIHVVEIDYQTGFALSAARRIVDGLKLWKTGKAGWDEISRSLLLYGPPGTGKTYLARAVGNGAGLSVVNASFGAWQSAGHLGDMLREMRATRHEIPTYSIMPSNRRQFSRNK</sequence>
<keyword evidence="3" id="KW-1185">Reference proteome</keyword>
<proteinExistence type="predicted"/>
<feature type="domain" description="ATPase AAA-type core" evidence="1">
    <location>
        <begin position="46"/>
        <end position="93"/>
    </location>
</feature>
<dbReference type="SUPFAM" id="SSF52540">
    <property type="entry name" value="P-loop containing nucleoside triphosphate hydrolases"/>
    <property type="match status" value="1"/>
</dbReference>
<gene>
    <name evidence="2" type="ORF">RC74_11435</name>
</gene>
<dbReference type="EMBL" id="CP014327">
    <property type="protein sequence ID" value="AML51798.1"/>
    <property type="molecule type" value="Genomic_DNA"/>
</dbReference>
<dbReference type="STRING" id="1579316.RC74_11435"/>
<dbReference type="Proteomes" id="UP000070371">
    <property type="component" value="Chromosome"/>
</dbReference>
<dbReference type="AlphaFoldDB" id="A0A126V0D8"/>
<dbReference type="InterPro" id="IPR003959">
    <property type="entry name" value="ATPase_AAA_core"/>
</dbReference>
<protein>
    <recommendedName>
        <fullName evidence="1">ATPase AAA-type core domain-containing protein</fullName>
    </recommendedName>
</protein>
<evidence type="ECO:0000259" key="1">
    <source>
        <dbReference type="Pfam" id="PF00004"/>
    </source>
</evidence>
<dbReference type="KEGG" id="hat:RC74_11435"/>
<dbReference type="RefSeq" id="WP_038999914.1">
    <property type="nucleotide sequence ID" value="NZ_CP014327.1"/>
</dbReference>
<dbReference type="Pfam" id="PF00004">
    <property type="entry name" value="AAA"/>
    <property type="match status" value="1"/>
</dbReference>
<evidence type="ECO:0000313" key="3">
    <source>
        <dbReference type="Proteomes" id="UP000070371"/>
    </source>
</evidence>
<name>A0A126V0D8_9RHOB</name>
<reference evidence="2 3" key="1">
    <citation type="submission" date="2016-02" db="EMBL/GenBank/DDBJ databases">
        <title>Complete genome sequence of Halocynthiibacter arcticus PAMC 20958t from arctic marine sediment.</title>
        <authorList>
            <person name="Lee Y.M."/>
            <person name="Baek K."/>
            <person name="Lee H.K."/>
            <person name="Shin S.C."/>
        </authorList>
    </citation>
    <scope>NUCLEOTIDE SEQUENCE [LARGE SCALE GENOMIC DNA]</scope>
    <source>
        <strain evidence="2">PAMC 20958</strain>
    </source>
</reference>
<dbReference type="InterPro" id="IPR027417">
    <property type="entry name" value="P-loop_NTPase"/>
</dbReference>
<accession>A0A126V0D8</accession>
<dbReference type="GO" id="GO:0016887">
    <property type="term" value="F:ATP hydrolysis activity"/>
    <property type="evidence" value="ECO:0007669"/>
    <property type="project" value="InterPro"/>
</dbReference>
<dbReference type="GO" id="GO:0005524">
    <property type="term" value="F:ATP binding"/>
    <property type="evidence" value="ECO:0007669"/>
    <property type="project" value="InterPro"/>
</dbReference>
<evidence type="ECO:0000313" key="2">
    <source>
        <dbReference type="EMBL" id="AML51798.1"/>
    </source>
</evidence>